<dbReference type="GO" id="GO:0005852">
    <property type="term" value="C:eukaryotic translation initiation factor 3 complex"/>
    <property type="evidence" value="ECO:0007669"/>
    <property type="project" value="InterPro"/>
</dbReference>
<evidence type="ECO:0000313" key="12">
    <source>
        <dbReference type="Proteomes" id="UP000483672"/>
    </source>
</evidence>
<sequence>MLTRQTQYQNGTHEDDDFDDEGILAASIVEAIQNDDEDPSQTLQTLQSREDDLQSRLQAAATPLEYQASLEARYASYDNYCSLFHFILNSNGPVELDLPTYYWAWDVIDEFIYQFNNFCAYRNRLAKKGQSQEEIASLRENQQIWGCYSVLNILYSLIQRSQMNEQLAAIKRGEDPK</sequence>
<evidence type="ECO:0000313" key="6">
    <source>
        <dbReference type="EMBL" id="KAF3200192.1"/>
    </source>
</evidence>
<evidence type="ECO:0000313" key="11">
    <source>
        <dbReference type="Proteomes" id="UP000479691"/>
    </source>
</evidence>
<dbReference type="Proteomes" id="UP000472727">
    <property type="component" value="Unassembled WGS sequence"/>
</dbReference>
<accession>A0A6G1LQC4</accession>
<dbReference type="OrthoDB" id="15082at2759"/>
<dbReference type="Proteomes" id="UP000479691">
    <property type="component" value="Unassembled WGS sequence"/>
</dbReference>
<dbReference type="EMBL" id="WIPF01000005">
    <property type="protein sequence ID" value="KAF3230976.1"/>
    <property type="molecule type" value="Genomic_DNA"/>
</dbReference>
<dbReference type="Pfam" id="PF10255">
    <property type="entry name" value="Paf67"/>
    <property type="match status" value="1"/>
</dbReference>
<reference evidence="9 11" key="1">
    <citation type="submission" date="2019-06" db="EMBL/GenBank/DDBJ databases">
        <authorList>
            <person name="Palmer J.M."/>
        </authorList>
    </citation>
    <scope>NUCLEOTIDE SEQUENCE [LARGE SCALE GENOMIC DNA]</scope>
    <source>
        <strain evidence="5 9">TWF106</strain>
        <strain evidence="7 12">TWF191</strain>
        <strain evidence="6">TWF679</strain>
        <strain evidence="4 11">TWF788</strain>
        <strain evidence="8 10">TWF970</strain>
    </source>
</reference>
<name>A0A6G1LQC4_ORBOL</name>
<organism evidence="7 12">
    <name type="scientific">Orbilia oligospora</name>
    <name type="common">Nematode-trapping fungus</name>
    <name type="synonym">Arthrobotrys oligospora</name>
    <dbReference type="NCBI Taxonomy" id="2813651"/>
    <lineage>
        <taxon>Eukaryota</taxon>
        <taxon>Fungi</taxon>
        <taxon>Dikarya</taxon>
        <taxon>Ascomycota</taxon>
        <taxon>Pezizomycotina</taxon>
        <taxon>Orbiliomycetes</taxon>
        <taxon>Orbiliales</taxon>
        <taxon>Orbiliaceae</taxon>
        <taxon>Orbilia</taxon>
    </lineage>
</organism>
<keyword evidence="1" id="KW-0963">Cytoplasm</keyword>
<evidence type="ECO:0000313" key="7">
    <source>
        <dbReference type="EMBL" id="KAF3230976.1"/>
    </source>
</evidence>
<dbReference type="InterPro" id="IPR019382">
    <property type="entry name" value="eIF3l"/>
</dbReference>
<evidence type="ECO:0000256" key="2">
    <source>
        <dbReference type="ARBA" id="ARBA00022540"/>
    </source>
</evidence>
<dbReference type="AlphaFoldDB" id="A0A6G1LQC4"/>
<dbReference type="PANTHER" id="PTHR13242">
    <property type="entry name" value="EUKARYOTIC TRANSLATION INITIATION FACTOR 3"/>
    <property type="match status" value="1"/>
</dbReference>
<protein>
    <submittedName>
        <fullName evidence="7">Eukaryotic translation initiation factor 3 subunit L</fullName>
    </submittedName>
</protein>
<evidence type="ECO:0000313" key="5">
    <source>
        <dbReference type="EMBL" id="KAF3195021.1"/>
    </source>
</evidence>
<evidence type="ECO:0000256" key="1">
    <source>
        <dbReference type="ARBA" id="ARBA00022490"/>
    </source>
</evidence>
<dbReference type="EMBL" id="WIWS01000272">
    <property type="protein sequence ID" value="KAF3195021.1"/>
    <property type="molecule type" value="Genomic_DNA"/>
</dbReference>
<comment type="caution">
    <text evidence="7">The sequence shown here is derived from an EMBL/GenBank/DDBJ whole genome shotgun (WGS) entry which is preliminary data.</text>
</comment>
<evidence type="ECO:0000313" key="8">
    <source>
        <dbReference type="EMBL" id="KAF3269739.1"/>
    </source>
</evidence>
<evidence type="ECO:0000313" key="4">
    <source>
        <dbReference type="EMBL" id="KAF3158318.1"/>
    </source>
</evidence>
<keyword evidence="3" id="KW-0648">Protein biosynthesis</keyword>
<dbReference type="EMBL" id="WIWT01000110">
    <property type="protein sequence ID" value="KAF3200192.1"/>
    <property type="molecule type" value="Genomic_DNA"/>
</dbReference>
<evidence type="ECO:0000313" key="9">
    <source>
        <dbReference type="Proteomes" id="UP000472727"/>
    </source>
</evidence>
<proteinExistence type="predicted"/>
<dbReference type="EMBL" id="JAABOJ010000080">
    <property type="protein sequence ID" value="KAF3269739.1"/>
    <property type="molecule type" value="Genomic_DNA"/>
</dbReference>
<dbReference type="Proteomes" id="UP000483672">
    <property type="component" value="Unassembled WGS sequence"/>
</dbReference>
<dbReference type="Proteomes" id="UP000614610">
    <property type="component" value="Unassembled WGS sequence"/>
</dbReference>
<dbReference type="Proteomes" id="UP000474640">
    <property type="component" value="Unassembled WGS sequence"/>
</dbReference>
<dbReference type="EMBL" id="JAABOE010000218">
    <property type="protein sequence ID" value="KAF3158318.1"/>
    <property type="molecule type" value="Genomic_DNA"/>
</dbReference>
<keyword evidence="2 7" id="KW-0396">Initiation factor</keyword>
<dbReference type="GO" id="GO:0003743">
    <property type="term" value="F:translation initiation factor activity"/>
    <property type="evidence" value="ECO:0007669"/>
    <property type="project" value="UniProtKB-KW"/>
</dbReference>
<dbReference type="PANTHER" id="PTHR13242:SF0">
    <property type="entry name" value="EUKARYOTIC TRANSLATION INITIATION FACTOR 3 SUBUNIT L"/>
    <property type="match status" value="1"/>
</dbReference>
<gene>
    <name evidence="7" type="primary">EIF3L</name>
    <name evidence="5" type="ORF">TWF106_005907</name>
    <name evidence="7" type="ORF">TWF191_007710</name>
    <name evidence="6" type="ORF">TWF679_001057</name>
    <name evidence="4" type="ORF">TWF788_011649</name>
    <name evidence="8" type="ORF">TWF970_011628</name>
</gene>
<evidence type="ECO:0000256" key="3">
    <source>
        <dbReference type="ARBA" id="ARBA00022917"/>
    </source>
</evidence>
<evidence type="ECO:0000313" key="10">
    <source>
        <dbReference type="Proteomes" id="UP000474640"/>
    </source>
</evidence>